<organism evidence="1 4">
    <name type="scientific">Poseidonibacter ostreae</name>
    <dbReference type="NCBI Taxonomy" id="2654171"/>
    <lineage>
        <taxon>Bacteria</taxon>
        <taxon>Pseudomonadati</taxon>
        <taxon>Campylobacterota</taxon>
        <taxon>Epsilonproteobacteria</taxon>
        <taxon>Campylobacterales</taxon>
        <taxon>Arcobacteraceae</taxon>
        <taxon>Poseidonibacter</taxon>
    </lineage>
</organism>
<accession>A0A6L4WUP6</accession>
<evidence type="ECO:0000313" key="3">
    <source>
        <dbReference type="Proteomes" id="UP000461010"/>
    </source>
</evidence>
<proteinExistence type="predicted"/>
<dbReference type="SUPFAM" id="SSF53850">
    <property type="entry name" value="Periplasmic binding protein-like II"/>
    <property type="match status" value="1"/>
</dbReference>
<name>A0A6L4WUP6_9BACT</name>
<sequence length="292" mass="34677">MYFKIIIFIILPLFLYSNEKLENINIGYHNNISVVSNYKNSRSALNIWVKDFALNIYENINIELYRDKETVINDYINNKLDIIPITPYGYLKYKEKLDNNTMDYWHLKKSKKNAYQKMYLITNIKSNINSISDLKDKKIGIDTLNNFGKVFLEKTYIDSTKKSADNLISKISYNKSNSLVLQTYFSKYDAAVVTSFEYDIMLELNPAIKKKIKILKSSPEIFPYLLILFNKNNTSENIKIFKEILNKFFASERKHELFDMLKIKDLSIIEKRDLDKLDEYYKEYLKSKSKYK</sequence>
<dbReference type="EMBL" id="WFKK01000008">
    <property type="protein sequence ID" value="KAB7890000.1"/>
    <property type="molecule type" value="Genomic_DNA"/>
</dbReference>
<evidence type="ECO:0000313" key="1">
    <source>
        <dbReference type="EMBL" id="KAB7890000.1"/>
    </source>
</evidence>
<dbReference type="RefSeq" id="WP_152189710.1">
    <property type="nucleotide sequence ID" value="NZ_WFKI01000024.1"/>
</dbReference>
<dbReference type="Proteomes" id="UP000472839">
    <property type="component" value="Unassembled WGS sequence"/>
</dbReference>
<dbReference type="EMBL" id="WFKJ01000017">
    <property type="protein sequence ID" value="KAB7891514.1"/>
    <property type="molecule type" value="Genomic_DNA"/>
</dbReference>
<evidence type="ECO:0000313" key="2">
    <source>
        <dbReference type="EMBL" id="KAB7891514.1"/>
    </source>
</evidence>
<gene>
    <name evidence="2" type="ORF">GBG18_07080</name>
    <name evidence="1" type="ORF">GBG19_04520</name>
</gene>
<dbReference type="Gene3D" id="3.40.190.10">
    <property type="entry name" value="Periplasmic binding protein-like II"/>
    <property type="match status" value="2"/>
</dbReference>
<comment type="caution">
    <text evidence="1">The sequence shown here is derived from an EMBL/GenBank/DDBJ whole genome shotgun (WGS) entry which is preliminary data.</text>
</comment>
<reference evidence="3 4" key="1">
    <citation type="submission" date="2019-10" db="EMBL/GenBank/DDBJ databases">
        <title>Poseidonibacter ostreae sp. nov., isolated from the gut of the Ostrea denselamellosa.</title>
        <authorList>
            <person name="Choi A."/>
        </authorList>
    </citation>
    <scope>NUCLEOTIDE SEQUENCE [LARGE SCALE GENOMIC DNA]</scope>
    <source>
        <strain evidence="1 4">SJOD-M-33</strain>
        <strain evidence="2 3">SJOD-M-5</strain>
    </source>
</reference>
<protein>
    <submittedName>
        <fullName evidence="1">PhnD/SsuA/transferrin family substrate-binding protein</fullName>
    </submittedName>
</protein>
<keyword evidence="3" id="KW-1185">Reference proteome</keyword>
<dbReference type="Pfam" id="PF12974">
    <property type="entry name" value="Phosphonate-bd"/>
    <property type="match status" value="1"/>
</dbReference>
<evidence type="ECO:0000313" key="4">
    <source>
        <dbReference type="Proteomes" id="UP000472839"/>
    </source>
</evidence>
<dbReference type="Proteomes" id="UP000461010">
    <property type="component" value="Unassembled WGS sequence"/>
</dbReference>
<dbReference type="AlphaFoldDB" id="A0A6L4WUP6"/>